<protein>
    <submittedName>
        <fullName evidence="1">Uncharacterized protein</fullName>
    </submittedName>
</protein>
<evidence type="ECO:0000313" key="2">
    <source>
        <dbReference type="Proteomes" id="UP001162501"/>
    </source>
</evidence>
<accession>A0AC59ZCU3</accession>
<sequence>MPGTGGVTGGVTARACSGSSLRPPLCSLASRALSGTESGPPVWEEKLPDLLLSCGVKQ</sequence>
<dbReference type="Proteomes" id="UP001162501">
    <property type="component" value="Chromosome 28"/>
</dbReference>
<reference evidence="1" key="2">
    <citation type="submission" date="2025-03" db="EMBL/GenBank/DDBJ databases">
        <authorList>
            <consortium name="ELIXIR-Norway"/>
            <consortium name="Elixir Norway"/>
        </authorList>
    </citation>
    <scope>NUCLEOTIDE SEQUENCE</scope>
</reference>
<organism evidence="1 2">
    <name type="scientific">Rangifer tarandus platyrhynchus</name>
    <name type="common">Svalbard reindeer</name>
    <dbReference type="NCBI Taxonomy" id="3082113"/>
    <lineage>
        <taxon>Eukaryota</taxon>
        <taxon>Metazoa</taxon>
        <taxon>Chordata</taxon>
        <taxon>Craniata</taxon>
        <taxon>Vertebrata</taxon>
        <taxon>Euteleostomi</taxon>
        <taxon>Mammalia</taxon>
        <taxon>Eutheria</taxon>
        <taxon>Laurasiatheria</taxon>
        <taxon>Artiodactyla</taxon>
        <taxon>Ruminantia</taxon>
        <taxon>Pecora</taxon>
        <taxon>Cervidae</taxon>
        <taxon>Odocoileinae</taxon>
        <taxon>Rangifer</taxon>
    </lineage>
</organism>
<gene>
    <name evidence="1" type="ORF">MRATA1EN22A_LOCUS16933</name>
</gene>
<feature type="non-terminal residue" evidence="1">
    <location>
        <position position="58"/>
    </location>
</feature>
<proteinExistence type="predicted"/>
<reference evidence="1" key="1">
    <citation type="submission" date="2023-05" db="EMBL/GenBank/DDBJ databases">
        <authorList>
            <consortium name="ELIXIR-Norway"/>
        </authorList>
    </citation>
    <scope>NUCLEOTIDE SEQUENCE</scope>
</reference>
<name>A0AC59ZCU3_RANTA</name>
<evidence type="ECO:0000313" key="1">
    <source>
        <dbReference type="EMBL" id="CAN0377755.1"/>
    </source>
</evidence>
<dbReference type="EMBL" id="OX596112">
    <property type="protein sequence ID" value="CAN0377755.1"/>
    <property type="molecule type" value="Genomic_DNA"/>
</dbReference>